<dbReference type="Proteomes" id="UP000318055">
    <property type="component" value="Chromosome"/>
</dbReference>
<reference evidence="1 2" key="1">
    <citation type="submission" date="2019-07" db="EMBL/GenBank/DDBJ databases">
        <title>Sphingomonas alkalisoli sp. nov., isolated from rhizosphere soil of Suaedae salsa.</title>
        <authorList>
            <person name="Zhang H."/>
            <person name="Xu L."/>
            <person name="Zhang J.-X."/>
            <person name="Sun J.-Q."/>
        </authorList>
    </citation>
    <scope>NUCLEOTIDE SEQUENCE [LARGE SCALE GENOMIC DNA]</scope>
    <source>
        <strain evidence="1 2">XS-10</strain>
    </source>
</reference>
<dbReference type="InterPro" id="IPR014710">
    <property type="entry name" value="RmlC-like_jellyroll"/>
</dbReference>
<dbReference type="OrthoDB" id="8882910at2"/>
<dbReference type="KEGG" id="ssua:FPZ54_18000"/>
<organism evidence="1 2">
    <name type="scientific">Sphingomonas suaedae</name>
    <dbReference type="NCBI Taxonomy" id="2599297"/>
    <lineage>
        <taxon>Bacteria</taxon>
        <taxon>Pseudomonadati</taxon>
        <taxon>Pseudomonadota</taxon>
        <taxon>Alphaproteobacteria</taxon>
        <taxon>Sphingomonadales</taxon>
        <taxon>Sphingomonadaceae</taxon>
        <taxon>Sphingomonas</taxon>
    </lineage>
</organism>
<name>A0A518RJU5_9SPHN</name>
<evidence type="ECO:0000313" key="1">
    <source>
        <dbReference type="EMBL" id="QDX27713.1"/>
    </source>
</evidence>
<protein>
    <submittedName>
        <fullName evidence="1">Uncharacterized protein</fullName>
    </submittedName>
</protein>
<accession>A0A518RJU5</accession>
<dbReference type="AlphaFoldDB" id="A0A518RJU5"/>
<dbReference type="Gene3D" id="2.60.120.10">
    <property type="entry name" value="Jelly Rolls"/>
    <property type="match status" value="1"/>
</dbReference>
<dbReference type="EMBL" id="CP042239">
    <property type="protein sequence ID" value="QDX27713.1"/>
    <property type="molecule type" value="Genomic_DNA"/>
</dbReference>
<evidence type="ECO:0000313" key="2">
    <source>
        <dbReference type="Proteomes" id="UP000318055"/>
    </source>
</evidence>
<dbReference type="RefSeq" id="WP_145849188.1">
    <property type="nucleotide sequence ID" value="NZ_CP042239.1"/>
</dbReference>
<keyword evidence="2" id="KW-1185">Reference proteome</keyword>
<proteinExistence type="predicted"/>
<gene>
    <name evidence="1" type="ORF">FPZ54_18000</name>
</gene>
<sequence length="305" mass="33601">MYGRNDLRASLAPKATKPAPTAFKKASYEPFYDAPPQQSTDLARTWLARGQNLIVAYSEVEPGAVFERTAQIDEYAVVLPEDGAEVEIEIDEGRTIARDKSVAFVPPGDSKVTVVKGGRILRLFTVKSEDLAALCSNADAYAQRDPNVAPFQAWPDPVGGRKVRVYSGNVAPEQGRFGRLYRGSTIMVNFGDGRVGPRAADNLSPHHHDDFEQYSIALDGDYIHHLRWPWISDSTQWIDDDHERIAAPSVAVIPPPATHTSQGVGEGLNRLLDTFCPPRFDFSAKPGWVLNADDYPMPEPKEDAA</sequence>